<protein>
    <submittedName>
        <fullName evidence="1">Uncharacterized protein</fullName>
    </submittedName>
</protein>
<evidence type="ECO:0000313" key="2">
    <source>
        <dbReference type="Proteomes" id="UP000221469"/>
    </source>
</evidence>
<sequence>MSNNNALKGTGIKRVQVLDPSYALAVKVTGRNFAGVSYIVAQEAERRGIPMQVGASFNEDGSLAFVTVNEPGKDAHHLAPGSWVVLDPDIEEAIVMPESVYREHFREL</sequence>
<name>A0A0M4RA79_9CAUD</name>
<reference evidence="1 2" key="1">
    <citation type="submission" date="2015-08" db="EMBL/GenBank/DDBJ databases">
        <authorList>
            <person name="Barekzi N."/>
            <person name="Doss J.H."/>
            <person name="Bluford J."/>
            <person name="Fizer S."/>
            <person name="Garofalo A.E."/>
            <person name="Gasalao M.B."/>
            <person name="Griffin J."/>
            <person name="Henderson C.M."/>
            <person name="Hyre A.N."/>
            <person name="Irons L.B."/>
            <person name="Jafree E."/>
            <person name="Kanda K."/>
            <person name="Matthews D."/>
            <person name="Mclaren B."/>
            <person name="Moriarty A."/>
            <person name="Northam N."/>
            <person name="Ryan M."/>
            <person name="Smith D.E."/>
            <person name="Vanselow D."/>
            <person name="Welch J."/>
            <person name="Gauthier D."/>
            <person name="Anders K.R."/>
            <person name="Bradley K.W."/>
            <person name="Asai D.J."/>
            <person name="Bowman C.A."/>
            <person name="Russell D.A."/>
            <person name="Pope W.H."/>
            <person name="Jacobs-Sera D."/>
            <person name="Hendrix R.W."/>
            <person name="Hatfull G.F."/>
        </authorList>
    </citation>
    <scope>NUCLEOTIDE SEQUENCE [LARGE SCALE GENOMIC DNA]</scope>
</reference>
<organism evidence="1 2">
    <name type="scientific">Mycobacterium phage Bricole</name>
    <dbReference type="NCBI Taxonomy" id="1718601"/>
    <lineage>
        <taxon>Viruses</taxon>
        <taxon>Duplodnaviria</taxon>
        <taxon>Heunggongvirae</taxon>
        <taxon>Uroviricota</taxon>
        <taxon>Caudoviricetes</taxon>
        <taxon>Vilmaviridae</taxon>
        <taxon>Mclasvirinae</taxon>
        <taxon>Bongovirus</taxon>
        <taxon>Bongovirus bongo</taxon>
    </lineage>
</organism>
<dbReference type="EMBL" id="KT591491">
    <property type="protein sequence ID" value="ALF00574.1"/>
    <property type="molecule type" value="Genomic_DNA"/>
</dbReference>
<dbReference type="Proteomes" id="UP000221469">
    <property type="component" value="Segment"/>
</dbReference>
<accession>A0A0M4RA79</accession>
<proteinExistence type="predicted"/>
<evidence type="ECO:0000313" key="1">
    <source>
        <dbReference type="EMBL" id="ALF00574.1"/>
    </source>
</evidence>
<gene>
    <name evidence="1" type="ORF">SEA_BRICOLE_46</name>
</gene>